<organism evidence="1 2">
    <name type="scientific">Dreissena polymorpha</name>
    <name type="common">Zebra mussel</name>
    <name type="synonym">Mytilus polymorpha</name>
    <dbReference type="NCBI Taxonomy" id="45954"/>
    <lineage>
        <taxon>Eukaryota</taxon>
        <taxon>Metazoa</taxon>
        <taxon>Spiralia</taxon>
        <taxon>Lophotrochozoa</taxon>
        <taxon>Mollusca</taxon>
        <taxon>Bivalvia</taxon>
        <taxon>Autobranchia</taxon>
        <taxon>Heteroconchia</taxon>
        <taxon>Euheterodonta</taxon>
        <taxon>Imparidentia</taxon>
        <taxon>Neoheterodontei</taxon>
        <taxon>Myida</taxon>
        <taxon>Dreissenoidea</taxon>
        <taxon>Dreissenidae</taxon>
        <taxon>Dreissena</taxon>
    </lineage>
</organism>
<reference evidence="1" key="1">
    <citation type="journal article" date="2019" name="bioRxiv">
        <title>The Genome of the Zebra Mussel, Dreissena polymorpha: A Resource for Invasive Species Research.</title>
        <authorList>
            <person name="McCartney M.A."/>
            <person name="Auch B."/>
            <person name="Kono T."/>
            <person name="Mallez S."/>
            <person name="Zhang Y."/>
            <person name="Obille A."/>
            <person name="Becker A."/>
            <person name="Abrahante J.E."/>
            <person name="Garbe J."/>
            <person name="Badalamenti J.P."/>
            <person name="Herman A."/>
            <person name="Mangelson H."/>
            <person name="Liachko I."/>
            <person name="Sullivan S."/>
            <person name="Sone E.D."/>
            <person name="Koren S."/>
            <person name="Silverstein K.A.T."/>
            <person name="Beckman K.B."/>
            <person name="Gohl D.M."/>
        </authorList>
    </citation>
    <scope>NUCLEOTIDE SEQUENCE</scope>
    <source>
        <strain evidence="1">Duluth1</strain>
        <tissue evidence="1">Whole animal</tissue>
    </source>
</reference>
<comment type="caution">
    <text evidence="1">The sequence shown here is derived from an EMBL/GenBank/DDBJ whole genome shotgun (WGS) entry which is preliminary data.</text>
</comment>
<name>A0A9D4JA30_DREPO</name>
<dbReference type="EMBL" id="JAIWYP010000006">
    <property type="protein sequence ID" value="KAH3804140.1"/>
    <property type="molecule type" value="Genomic_DNA"/>
</dbReference>
<sequence>MNSARLLVEADSATTVGELCAQISHVIGLEDRSGFSIYITLGSRVRRGPLINTFGGSI</sequence>
<evidence type="ECO:0000313" key="2">
    <source>
        <dbReference type="Proteomes" id="UP000828390"/>
    </source>
</evidence>
<dbReference type="AlphaFoldDB" id="A0A9D4JA30"/>
<evidence type="ECO:0000313" key="1">
    <source>
        <dbReference type="EMBL" id="KAH3804140.1"/>
    </source>
</evidence>
<evidence type="ECO:0008006" key="3">
    <source>
        <dbReference type="Google" id="ProtNLM"/>
    </source>
</evidence>
<proteinExistence type="predicted"/>
<keyword evidence="2" id="KW-1185">Reference proteome</keyword>
<accession>A0A9D4JA30</accession>
<reference evidence="1" key="2">
    <citation type="submission" date="2020-11" db="EMBL/GenBank/DDBJ databases">
        <authorList>
            <person name="McCartney M.A."/>
            <person name="Auch B."/>
            <person name="Kono T."/>
            <person name="Mallez S."/>
            <person name="Becker A."/>
            <person name="Gohl D.M."/>
            <person name="Silverstein K.A.T."/>
            <person name="Koren S."/>
            <person name="Bechman K.B."/>
            <person name="Herman A."/>
            <person name="Abrahante J.E."/>
            <person name="Garbe J."/>
        </authorList>
    </citation>
    <scope>NUCLEOTIDE SEQUENCE</scope>
    <source>
        <strain evidence="1">Duluth1</strain>
        <tissue evidence="1">Whole animal</tissue>
    </source>
</reference>
<dbReference type="Pfam" id="PF21989">
    <property type="entry name" value="RA_2"/>
    <property type="match status" value="1"/>
</dbReference>
<protein>
    <recommendedName>
        <fullName evidence="3">FERM domain-containing protein</fullName>
    </recommendedName>
</protein>
<dbReference type="Proteomes" id="UP000828390">
    <property type="component" value="Unassembled WGS sequence"/>
</dbReference>
<dbReference type="Gene3D" id="3.10.20.90">
    <property type="entry name" value="Phosphatidylinositol 3-kinase Catalytic Subunit, Chain A, domain 1"/>
    <property type="match status" value="1"/>
</dbReference>
<gene>
    <name evidence="1" type="ORF">DPMN_132422</name>
</gene>